<evidence type="ECO:0000313" key="3">
    <source>
        <dbReference type="Proteomes" id="UP000248688"/>
    </source>
</evidence>
<keyword evidence="1" id="KW-1133">Transmembrane helix</keyword>
<keyword evidence="1" id="KW-0812">Transmembrane</keyword>
<dbReference type="EMBL" id="CP030041">
    <property type="protein sequence ID" value="AWW30968.1"/>
    <property type="molecule type" value="Genomic_DNA"/>
</dbReference>
<dbReference type="KEGG" id="est:DN752_12990"/>
<evidence type="ECO:0000313" key="2">
    <source>
        <dbReference type="EMBL" id="AWW30968.1"/>
    </source>
</evidence>
<keyword evidence="3" id="KW-1185">Reference proteome</keyword>
<feature type="transmembrane region" description="Helical" evidence="1">
    <location>
        <begin position="20"/>
        <end position="39"/>
    </location>
</feature>
<proteinExistence type="predicted"/>
<protein>
    <submittedName>
        <fullName evidence="2">Uncharacterized protein</fullName>
    </submittedName>
</protein>
<organism evidence="2 3">
    <name type="scientific">Echinicola strongylocentroti</name>
    <dbReference type="NCBI Taxonomy" id="1795355"/>
    <lineage>
        <taxon>Bacteria</taxon>
        <taxon>Pseudomonadati</taxon>
        <taxon>Bacteroidota</taxon>
        <taxon>Cytophagia</taxon>
        <taxon>Cytophagales</taxon>
        <taxon>Cyclobacteriaceae</taxon>
        <taxon>Echinicola</taxon>
    </lineage>
</organism>
<keyword evidence="1" id="KW-0472">Membrane</keyword>
<dbReference type="AlphaFoldDB" id="A0A2Z4IKA5"/>
<reference evidence="2 3" key="1">
    <citation type="submission" date="2018-06" db="EMBL/GenBank/DDBJ databases">
        <title>Echinicola strongylocentroti sp. nov., isolated from a sea urchin Strongylocentrotus intermedius.</title>
        <authorList>
            <person name="Bae S.S."/>
        </authorList>
    </citation>
    <scope>NUCLEOTIDE SEQUENCE [LARGE SCALE GENOMIC DNA]</scope>
    <source>
        <strain evidence="2 3">MEBiC08714</strain>
    </source>
</reference>
<sequence length="61" mass="7508">MLIFTTRIYMKPMVKTFFGLFHYNPLVSVFLIEIFEFRYNHAKEAKEFKKIHLATLNLRYF</sequence>
<dbReference type="Proteomes" id="UP000248688">
    <property type="component" value="Chromosome"/>
</dbReference>
<gene>
    <name evidence="2" type="ORF">DN752_12990</name>
</gene>
<name>A0A2Z4IKA5_9BACT</name>
<accession>A0A2Z4IKA5</accession>
<evidence type="ECO:0000256" key="1">
    <source>
        <dbReference type="SAM" id="Phobius"/>
    </source>
</evidence>